<sequence>MQKKMHMVFLTTAAAALVPLQHHSLPRSAPPRAHRLNLIAQSREPHARLILVRHGQSEWNRANLFTGWVDVDLTEQGISEAREVGRLIAAEGLHVDEVHTSMMRRTIRTSVLLLSTLNGCWIPVHKHVELNEQHSGMLTGRNKRELAQEYGEDTVMGWRRKYDELPPLLPDGNPLQKAFKADARYEPSDVPGAESLRMVCARLEPLWQETLQPALVAGKTVLVVSHGNTLRALVKKLDGISDDDVFHLDVPTGTPLLYDFDETLKHVRVQGLWADREGCVRHGRFLCDEARVRAAQLAMRDQVRQDIAYSPLSADGNLVQAAFAAQTAGRALAEIEGEAYTVRQTPPSYFFQV</sequence>
<dbReference type="InterPro" id="IPR001345">
    <property type="entry name" value="PG/BPGM_mutase_AS"/>
</dbReference>
<feature type="binding site" evidence="5">
    <location>
        <begin position="66"/>
        <end position="67"/>
    </location>
    <ligand>
        <name>substrate</name>
    </ligand>
</feature>
<proteinExistence type="inferred from homology"/>
<dbReference type="HAMAP" id="MF_01039">
    <property type="entry name" value="PGAM_GpmA"/>
    <property type="match status" value="1"/>
</dbReference>
<evidence type="ECO:0000256" key="1">
    <source>
        <dbReference type="ARBA" id="ARBA00006717"/>
    </source>
</evidence>
<keyword evidence="3 7" id="KW-0413">Isomerase</keyword>
<accession>A0A0M0JH66</accession>
<evidence type="ECO:0000256" key="2">
    <source>
        <dbReference type="ARBA" id="ARBA00023152"/>
    </source>
</evidence>
<feature type="binding site" evidence="5">
    <location>
        <position position="105"/>
    </location>
    <ligand>
        <name>substrate</name>
    </ligand>
</feature>
<comment type="similarity">
    <text evidence="1 7">Belongs to the phosphoglycerate mutase family. BPG-dependent PGAM subfamily.</text>
</comment>
<dbReference type="CDD" id="cd07067">
    <property type="entry name" value="HP_PGM_like"/>
    <property type="match status" value="1"/>
</dbReference>
<feature type="binding site" evidence="5">
    <location>
        <begin position="53"/>
        <end position="60"/>
    </location>
    <ligand>
        <name>substrate</name>
    </ligand>
</feature>
<dbReference type="GO" id="GO:0006096">
    <property type="term" value="P:glycolytic process"/>
    <property type="evidence" value="ECO:0007669"/>
    <property type="project" value="UniProtKB-KW"/>
</dbReference>
<evidence type="ECO:0000313" key="9">
    <source>
        <dbReference type="EMBL" id="KOO25924.1"/>
    </source>
</evidence>
<feature type="site" description="Transition state stabilizer" evidence="6">
    <location>
        <position position="226"/>
    </location>
</feature>
<comment type="caution">
    <text evidence="9">The sequence shown here is derived from an EMBL/GenBank/DDBJ whole genome shotgun (WGS) entry which is preliminary data.</text>
</comment>
<evidence type="ECO:0000256" key="7">
    <source>
        <dbReference type="RuleBase" id="RU004511"/>
    </source>
</evidence>
<evidence type="ECO:0000256" key="8">
    <source>
        <dbReference type="SAM" id="SignalP"/>
    </source>
</evidence>
<evidence type="ECO:0000313" key="10">
    <source>
        <dbReference type="Proteomes" id="UP000037460"/>
    </source>
</evidence>
<evidence type="ECO:0000256" key="3">
    <source>
        <dbReference type="ARBA" id="ARBA00023235"/>
    </source>
</evidence>
<organism evidence="9 10">
    <name type="scientific">Chrysochromulina tobinii</name>
    <dbReference type="NCBI Taxonomy" id="1460289"/>
    <lineage>
        <taxon>Eukaryota</taxon>
        <taxon>Haptista</taxon>
        <taxon>Haptophyta</taxon>
        <taxon>Prymnesiophyceae</taxon>
        <taxon>Prymnesiales</taxon>
        <taxon>Chrysochromulinaceae</taxon>
        <taxon>Chrysochromulina</taxon>
    </lineage>
</organism>
<feature type="active site" description="Proton donor/acceptor" evidence="4">
    <location>
        <position position="132"/>
    </location>
</feature>
<dbReference type="AlphaFoldDB" id="A0A0M0JH66"/>
<dbReference type="GO" id="GO:0004619">
    <property type="term" value="F:phosphoglycerate mutase activity"/>
    <property type="evidence" value="ECO:0007669"/>
    <property type="project" value="UniProtKB-EC"/>
</dbReference>
<dbReference type="SUPFAM" id="SSF53254">
    <property type="entry name" value="Phosphoglycerate mutase-like"/>
    <property type="match status" value="1"/>
</dbReference>
<comment type="catalytic activity">
    <reaction evidence="7">
        <text>(2R)-2-phosphoglycerate = (2R)-3-phosphoglycerate</text>
        <dbReference type="Rhea" id="RHEA:15901"/>
        <dbReference type="ChEBI" id="CHEBI:58272"/>
        <dbReference type="ChEBI" id="CHEBI:58289"/>
        <dbReference type="EC" id="5.4.2.11"/>
    </reaction>
</comment>
<feature type="binding site" evidence="5">
    <location>
        <begin position="227"/>
        <end position="228"/>
    </location>
    <ligand>
        <name>substrate</name>
    </ligand>
</feature>
<dbReference type="Proteomes" id="UP000037460">
    <property type="component" value="Unassembled WGS sequence"/>
</dbReference>
<dbReference type="OrthoDB" id="4818801at2759"/>
<feature type="active site" description="Tele-phosphohistidine intermediate" evidence="4">
    <location>
        <position position="54"/>
    </location>
</feature>
<dbReference type="InterPro" id="IPR013078">
    <property type="entry name" value="His_Pase_superF_clade-1"/>
</dbReference>
<evidence type="ECO:0000256" key="6">
    <source>
        <dbReference type="PIRSR" id="PIRSR613078-3"/>
    </source>
</evidence>
<evidence type="ECO:0000256" key="5">
    <source>
        <dbReference type="PIRSR" id="PIRSR613078-2"/>
    </source>
</evidence>
<dbReference type="EMBL" id="JWZX01002912">
    <property type="protein sequence ID" value="KOO25924.1"/>
    <property type="molecule type" value="Genomic_DNA"/>
</dbReference>
<feature type="binding site" evidence="5">
    <location>
        <begin position="159"/>
        <end position="160"/>
    </location>
    <ligand>
        <name>substrate</name>
    </ligand>
</feature>
<dbReference type="NCBIfam" id="TIGR01258">
    <property type="entry name" value="pgm_1"/>
    <property type="match status" value="1"/>
</dbReference>
<name>A0A0M0JH66_9EUKA</name>
<feature type="signal peptide" evidence="8">
    <location>
        <begin position="1"/>
        <end position="15"/>
    </location>
</feature>
<evidence type="ECO:0000256" key="4">
    <source>
        <dbReference type="PIRSR" id="PIRSR613078-1"/>
    </source>
</evidence>
<dbReference type="InterPro" id="IPR029033">
    <property type="entry name" value="His_PPase_superfam"/>
</dbReference>
<keyword evidence="2 7" id="KW-0324">Glycolysis</keyword>
<gene>
    <name evidence="9" type="ORF">Ctob_002222</name>
</gene>
<feature type="chain" id="PRO_5012633325" description="Phosphoglycerate mutase" evidence="8">
    <location>
        <begin position="16"/>
        <end position="353"/>
    </location>
</feature>
<keyword evidence="10" id="KW-1185">Reference proteome</keyword>
<keyword evidence="8" id="KW-0732">Signal</keyword>
<dbReference type="SMART" id="SM00855">
    <property type="entry name" value="PGAM"/>
    <property type="match status" value="1"/>
</dbReference>
<dbReference type="Pfam" id="PF00300">
    <property type="entry name" value="His_Phos_1"/>
    <property type="match status" value="1"/>
</dbReference>
<feature type="binding site" evidence="5">
    <location>
        <position position="143"/>
    </location>
    <ligand>
        <name>substrate</name>
    </ligand>
</feature>
<dbReference type="EC" id="5.4.2.11" evidence="7"/>
<dbReference type="PANTHER" id="PTHR11931">
    <property type="entry name" value="PHOSPHOGLYCERATE MUTASE"/>
    <property type="match status" value="1"/>
</dbReference>
<dbReference type="PROSITE" id="PS00175">
    <property type="entry name" value="PG_MUTASE"/>
    <property type="match status" value="1"/>
</dbReference>
<reference evidence="10" key="1">
    <citation type="journal article" date="2015" name="PLoS Genet.">
        <title>Genome Sequence and Transcriptome Analyses of Chrysochromulina tobin: Metabolic Tools for Enhanced Algal Fitness in the Prominent Order Prymnesiales (Haptophyceae).</title>
        <authorList>
            <person name="Hovde B.T."/>
            <person name="Deodato C.R."/>
            <person name="Hunsperger H.M."/>
            <person name="Ryken S.A."/>
            <person name="Yost W."/>
            <person name="Jha R.K."/>
            <person name="Patterson J."/>
            <person name="Monnat R.J. Jr."/>
            <person name="Barlow S.B."/>
            <person name="Starkenburg S.R."/>
            <person name="Cattolico R.A."/>
        </authorList>
    </citation>
    <scope>NUCLEOTIDE SEQUENCE</scope>
    <source>
        <strain evidence="10">CCMP291</strain>
    </source>
</reference>
<protein>
    <recommendedName>
        <fullName evidence="7">Phosphoglycerate mutase</fullName>
        <ecNumber evidence="7">5.4.2.11</ecNumber>
    </recommendedName>
</protein>
<dbReference type="InterPro" id="IPR005952">
    <property type="entry name" value="Phosphogly_mut1"/>
</dbReference>
<dbReference type="Gene3D" id="3.40.50.1240">
    <property type="entry name" value="Phosphoglycerate mutase-like"/>
    <property type="match status" value="1"/>
</dbReference>